<feature type="signal peptide" evidence="1">
    <location>
        <begin position="1"/>
        <end position="16"/>
    </location>
</feature>
<organism evidence="2 3">
    <name type="scientific">Clavelina lepadiformis</name>
    <name type="common">Light-bulb sea squirt</name>
    <name type="synonym">Ascidia lepadiformis</name>
    <dbReference type="NCBI Taxonomy" id="159417"/>
    <lineage>
        <taxon>Eukaryota</taxon>
        <taxon>Metazoa</taxon>
        <taxon>Chordata</taxon>
        <taxon>Tunicata</taxon>
        <taxon>Ascidiacea</taxon>
        <taxon>Aplousobranchia</taxon>
        <taxon>Clavelinidae</taxon>
        <taxon>Clavelina</taxon>
    </lineage>
</organism>
<accession>A0ABP0GC13</accession>
<keyword evidence="3" id="KW-1185">Reference proteome</keyword>
<comment type="caution">
    <text evidence="2">The sequence shown here is derived from an EMBL/GenBank/DDBJ whole genome shotgun (WGS) entry which is preliminary data.</text>
</comment>
<dbReference type="EMBL" id="CAWYQH010000108">
    <property type="protein sequence ID" value="CAK8689333.1"/>
    <property type="molecule type" value="Genomic_DNA"/>
</dbReference>
<keyword evidence="1" id="KW-0732">Signal</keyword>
<reference evidence="2 3" key="1">
    <citation type="submission" date="2024-02" db="EMBL/GenBank/DDBJ databases">
        <authorList>
            <person name="Daric V."/>
            <person name="Darras S."/>
        </authorList>
    </citation>
    <scope>NUCLEOTIDE SEQUENCE [LARGE SCALE GENOMIC DNA]</scope>
</reference>
<protein>
    <submittedName>
        <fullName evidence="2">Uncharacterized protein</fullName>
    </submittedName>
</protein>
<evidence type="ECO:0000313" key="3">
    <source>
        <dbReference type="Proteomes" id="UP001642483"/>
    </source>
</evidence>
<name>A0ABP0GC13_CLALP</name>
<evidence type="ECO:0000313" key="2">
    <source>
        <dbReference type="EMBL" id="CAK8689333.1"/>
    </source>
</evidence>
<evidence type="ECO:0000256" key="1">
    <source>
        <dbReference type="SAM" id="SignalP"/>
    </source>
</evidence>
<dbReference type="Proteomes" id="UP001642483">
    <property type="component" value="Unassembled WGS sequence"/>
</dbReference>
<feature type="chain" id="PRO_5046609775" evidence="1">
    <location>
        <begin position="17"/>
        <end position="100"/>
    </location>
</feature>
<sequence length="100" mass="11572">MLLFAVTLLSIEQTYLFTENSVDGHLKNEKFWSFVVFISSANLSCKRMTVFRNICSQVLVVIELSLSQMFSSIWIQGYLPQNAMFLRLNSDIIKNHGAFW</sequence>
<proteinExistence type="predicted"/>
<gene>
    <name evidence="2" type="ORF">CVLEPA_LOCUS21352</name>
</gene>